<dbReference type="GO" id="GO:0016740">
    <property type="term" value="F:transferase activity"/>
    <property type="evidence" value="ECO:0007669"/>
    <property type="project" value="UniProtKB-KW"/>
</dbReference>
<evidence type="ECO:0000256" key="2">
    <source>
        <dbReference type="SAM" id="Phobius"/>
    </source>
</evidence>
<dbReference type="PIRSF" id="PIRSF006268">
    <property type="entry name" value="ApbE"/>
    <property type="match status" value="1"/>
</dbReference>
<keyword evidence="1" id="KW-0479">Metal-binding</keyword>
<evidence type="ECO:0000313" key="4">
    <source>
        <dbReference type="Proteomes" id="UP000788426"/>
    </source>
</evidence>
<keyword evidence="1 3" id="KW-0808">Transferase</keyword>
<reference evidence="3 4" key="1">
    <citation type="submission" date="2021-07" db="EMBL/GenBank/DDBJ databases">
        <title>Genomic diversity and antimicrobial resistance of Prevotella spp. isolated from chronic lung disease airways.</title>
        <authorList>
            <person name="Webb K.A."/>
            <person name="Olagoke O.S."/>
            <person name="Baird T."/>
            <person name="Neill J."/>
            <person name="Pham A."/>
            <person name="Wells T.J."/>
            <person name="Ramsay K.A."/>
            <person name="Bell S.C."/>
            <person name="Sarovich D.S."/>
            <person name="Price E.P."/>
        </authorList>
    </citation>
    <scope>NUCLEOTIDE SEQUENCE [LARGE SCALE GENOMIC DNA]</scope>
    <source>
        <strain evidence="3 4">SCHI0011.S.12</strain>
    </source>
</reference>
<comment type="catalytic activity">
    <reaction evidence="1">
        <text>L-threonyl-[protein] + FAD = FMN-L-threonyl-[protein] + AMP + H(+)</text>
        <dbReference type="Rhea" id="RHEA:36847"/>
        <dbReference type="Rhea" id="RHEA-COMP:11060"/>
        <dbReference type="Rhea" id="RHEA-COMP:11061"/>
        <dbReference type="ChEBI" id="CHEBI:15378"/>
        <dbReference type="ChEBI" id="CHEBI:30013"/>
        <dbReference type="ChEBI" id="CHEBI:57692"/>
        <dbReference type="ChEBI" id="CHEBI:74257"/>
        <dbReference type="ChEBI" id="CHEBI:456215"/>
        <dbReference type="EC" id="2.7.1.180"/>
    </reaction>
</comment>
<keyword evidence="1" id="KW-0274">FAD</keyword>
<dbReference type="Proteomes" id="UP000788426">
    <property type="component" value="Unassembled WGS sequence"/>
</dbReference>
<comment type="similarity">
    <text evidence="1">Belongs to the ApbE family.</text>
</comment>
<keyword evidence="1" id="KW-0285">Flavoprotein</keyword>
<keyword evidence="1" id="KW-0460">Magnesium</keyword>
<organism evidence="3 4">
    <name type="scientific">Hoylesella nanceiensis</name>
    <dbReference type="NCBI Taxonomy" id="425941"/>
    <lineage>
        <taxon>Bacteria</taxon>
        <taxon>Pseudomonadati</taxon>
        <taxon>Bacteroidota</taxon>
        <taxon>Bacteroidia</taxon>
        <taxon>Bacteroidales</taxon>
        <taxon>Prevotellaceae</taxon>
        <taxon>Hoylesella</taxon>
    </lineage>
</organism>
<dbReference type="RefSeq" id="WP_219479930.1">
    <property type="nucleotide sequence ID" value="NZ_JAHXCT010000002.1"/>
</dbReference>
<dbReference type="Pfam" id="PF02424">
    <property type="entry name" value="ApbE"/>
    <property type="match status" value="1"/>
</dbReference>
<dbReference type="InterPro" id="IPR024932">
    <property type="entry name" value="ApbE"/>
</dbReference>
<dbReference type="EMBL" id="JAHXCT010000002">
    <property type="protein sequence ID" value="MBW4768830.1"/>
    <property type="molecule type" value="Genomic_DNA"/>
</dbReference>
<keyword evidence="2" id="KW-1133">Transmembrane helix</keyword>
<name>A0ABS6YB70_9BACT</name>
<gene>
    <name evidence="3" type="ORF">KZO38_03520</name>
</gene>
<feature type="transmembrane region" description="Helical" evidence="2">
    <location>
        <begin position="10"/>
        <end position="28"/>
    </location>
</feature>
<keyword evidence="2" id="KW-0472">Membrane</keyword>
<dbReference type="EC" id="2.7.1.180" evidence="1"/>
<proteinExistence type="inferred from homology"/>
<evidence type="ECO:0000256" key="1">
    <source>
        <dbReference type="PIRNR" id="PIRNR006268"/>
    </source>
</evidence>
<keyword evidence="4" id="KW-1185">Reference proteome</keyword>
<dbReference type="PANTHER" id="PTHR30040:SF2">
    <property type="entry name" value="FAD:PROTEIN FMN TRANSFERASE"/>
    <property type="match status" value="1"/>
</dbReference>
<comment type="caution">
    <text evidence="3">The sequence shown here is derived from an EMBL/GenBank/DDBJ whole genome shotgun (WGS) entry which is preliminary data.</text>
</comment>
<dbReference type="PANTHER" id="PTHR30040">
    <property type="entry name" value="THIAMINE BIOSYNTHESIS LIPOPROTEIN APBE"/>
    <property type="match status" value="1"/>
</dbReference>
<sequence length="342" mass="38476">MATKQIKKRLYWQIPLLLLLVIGTVYISKQQRNMPYIENQGTIFGTTYHITYQNDDDLHKEILAELNKVDTALSTFNPQSIISKINNNQPTRTNELFDKVFLLAEDISNKTDGAFDITVAPLVNEWGFGFKKGVEPTKQVIDSLLHLTGYKKVHLVNNTVKKDDKRIMIDCSAIAKGFGSDVVASYLKRQGVKNFMIEIGGEIVTSGISSKRLPWKIGVIKPTDDITQQSQEVQTILNVTDKAMATSGNYRNFYYKGGKKYAHTIDPATGYPVQHNILSSTVIANNCATADAYATAFMVMGLDKAKRVLEQHKEIMAYFIYTDKDGKNAVWYSPTLKDKIVK</sequence>
<evidence type="ECO:0000313" key="3">
    <source>
        <dbReference type="EMBL" id="MBW4768830.1"/>
    </source>
</evidence>
<keyword evidence="2" id="KW-0812">Transmembrane</keyword>
<protein>
    <recommendedName>
        <fullName evidence="1">FAD:protein FMN transferase</fullName>
        <ecNumber evidence="1">2.7.1.180</ecNumber>
    </recommendedName>
    <alternativeName>
        <fullName evidence="1">Flavin transferase</fullName>
    </alternativeName>
</protein>
<accession>A0ABS6YB70</accession>